<evidence type="ECO:0000313" key="3">
    <source>
        <dbReference type="Proteomes" id="UP001286313"/>
    </source>
</evidence>
<organism evidence="2 3">
    <name type="scientific">Petrolisthes cinctipes</name>
    <name type="common">Flat porcelain crab</name>
    <dbReference type="NCBI Taxonomy" id="88211"/>
    <lineage>
        <taxon>Eukaryota</taxon>
        <taxon>Metazoa</taxon>
        <taxon>Ecdysozoa</taxon>
        <taxon>Arthropoda</taxon>
        <taxon>Crustacea</taxon>
        <taxon>Multicrustacea</taxon>
        <taxon>Malacostraca</taxon>
        <taxon>Eumalacostraca</taxon>
        <taxon>Eucarida</taxon>
        <taxon>Decapoda</taxon>
        <taxon>Pleocyemata</taxon>
        <taxon>Anomura</taxon>
        <taxon>Galatheoidea</taxon>
        <taxon>Porcellanidae</taxon>
        <taxon>Petrolisthes</taxon>
    </lineage>
</organism>
<protein>
    <recommendedName>
        <fullName evidence="1">Chitin-binding type-2 domain-containing protein</fullName>
    </recommendedName>
</protein>
<feature type="domain" description="Chitin-binding type-2" evidence="1">
    <location>
        <begin position="71"/>
        <end position="109"/>
    </location>
</feature>
<dbReference type="Pfam" id="PF01607">
    <property type="entry name" value="CBM_14"/>
    <property type="match status" value="1"/>
</dbReference>
<sequence>MAASVTAAGGFATRILDGTSVECSLLGSNLPDPNTLPSSTSPGQAFRFWKIPSDGNEGKLFMTAIIVAIKVYLRCSVGTVWEQTCGAGTIYRPSMEFCDFAFNLGSEDCACDGSPPP</sequence>
<comment type="caution">
    <text evidence="2">The sequence shown here is derived from an EMBL/GenBank/DDBJ whole genome shotgun (WGS) entry which is preliminary data.</text>
</comment>
<dbReference type="GO" id="GO:0008061">
    <property type="term" value="F:chitin binding"/>
    <property type="evidence" value="ECO:0007669"/>
    <property type="project" value="InterPro"/>
</dbReference>
<dbReference type="Proteomes" id="UP001286313">
    <property type="component" value="Unassembled WGS sequence"/>
</dbReference>
<dbReference type="InterPro" id="IPR002557">
    <property type="entry name" value="Chitin-bd_dom"/>
</dbReference>
<dbReference type="EMBL" id="JAWQEG010006515">
    <property type="protein sequence ID" value="KAK3854596.1"/>
    <property type="molecule type" value="Genomic_DNA"/>
</dbReference>
<reference evidence="2" key="1">
    <citation type="submission" date="2023-10" db="EMBL/GenBank/DDBJ databases">
        <title>Genome assemblies of two species of porcelain crab, Petrolisthes cinctipes and Petrolisthes manimaculis (Anomura: Porcellanidae).</title>
        <authorList>
            <person name="Angst P."/>
        </authorList>
    </citation>
    <scope>NUCLEOTIDE SEQUENCE</scope>
    <source>
        <strain evidence="2">PB745_01</strain>
        <tissue evidence="2">Gill</tissue>
    </source>
</reference>
<proteinExistence type="predicted"/>
<gene>
    <name evidence="2" type="ORF">Pcinc_038933</name>
</gene>
<dbReference type="SUPFAM" id="SSF57625">
    <property type="entry name" value="Invertebrate chitin-binding proteins"/>
    <property type="match status" value="1"/>
</dbReference>
<evidence type="ECO:0000313" key="2">
    <source>
        <dbReference type="EMBL" id="KAK3854596.1"/>
    </source>
</evidence>
<name>A0AAE1BPH0_PETCI</name>
<dbReference type="InterPro" id="IPR036508">
    <property type="entry name" value="Chitin-bd_dom_sf"/>
</dbReference>
<accession>A0AAE1BPH0</accession>
<dbReference type="Gene3D" id="2.170.140.10">
    <property type="entry name" value="Chitin binding domain"/>
    <property type="match status" value="1"/>
</dbReference>
<dbReference type="AlphaFoldDB" id="A0AAE1BPH0"/>
<dbReference type="GO" id="GO:0005576">
    <property type="term" value="C:extracellular region"/>
    <property type="evidence" value="ECO:0007669"/>
    <property type="project" value="InterPro"/>
</dbReference>
<evidence type="ECO:0000259" key="1">
    <source>
        <dbReference type="Pfam" id="PF01607"/>
    </source>
</evidence>
<keyword evidence="3" id="KW-1185">Reference proteome</keyword>